<dbReference type="InParanoid" id="A0A0V1AJ90"/>
<accession>A0A0V1AJ90</accession>
<protein>
    <submittedName>
        <fullName evidence="1">Uncharacterized protein</fullName>
    </submittedName>
</protein>
<dbReference type="AlphaFoldDB" id="A0A0V1AJ90"/>
<sequence>MEIVELGMKAHILEDNLLCFFSYSMMIKGAFSVQLRQTPNRGNKPPFPPVQKIPPARTAVGFWRPTRMTRRAGA</sequence>
<reference evidence="1 2" key="1">
    <citation type="submission" date="2015-01" db="EMBL/GenBank/DDBJ databases">
        <title>Evolution of Trichinella species and genotypes.</title>
        <authorList>
            <person name="Korhonen P.K."/>
            <person name="Edoardo P."/>
            <person name="Giuseppe L.R."/>
            <person name="Gasser R.B."/>
        </authorList>
    </citation>
    <scope>NUCLEOTIDE SEQUENCE [LARGE SCALE GENOMIC DNA]</scope>
    <source>
        <strain evidence="1">ISS3</strain>
    </source>
</reference>
<organism evidence="1 2">
    <name type="scientific">Trichinella spiralis</name>
    <name type="common">Trichina worm</name>
    <dbReference type="NCBI Taxonomy" id="6334"/>
    <lineage>
        <taxon>Eukaryota</taxon>
        <taxon>Metazoa</taxon>
        <taxon>Ecdysozoa</taxon>
        <taxon>Nematoda</taxon>
        <taxon>Enoplea</taxon>
        <taxon>Dorylaimia</taxon>
        <taxon>Trichinellida</taxon>
        <taxon>Trichinellidae</taxon>
        <taxon>Trichinella</taxon>
    </lineage>
</organism>
<dbReference type="EMBL" id="JYDH01001377">
    <property type="protein sequence ID" value="KRY24859.1"/>
    <property type="molecule type" value="Genomic_DNA"/>
</dbReference>
<comment type="caution">
    <text evidence="1">The sequence shown here is derived from an EMBL/GenBank/DDBJ whole genome shotgun (WGS) entry which is preliminary data.</text>
</comment>
<dbReference type="Proteomes" id="UP000054776">
    <property type="component" value="Unassembled WGS sequence"/>
</dbReference>
<evidence type="ECO:0000313" key="2">
    <source>
        <dbReference type="Proteomes" id="UP000054776"/>
    </source>
</evidence>
<keyword evidence="2" id="KW-1185">Reference proteome</keyword>
<name>A0A0V1AJ90_TRISP</name>
<gene>
    <name evidence="1" type="ORF">T01_15668</name>
</gene>
<proteinExistence type="predicted"/>
<evidence type="ECO:0000313" key="1">
    <source>
        <dbReference type="EMBL" id="KRY24859.1"/>
    </source>
</evidence>